<accession>A0A9Q0EWL2</accession>
<gene>
    <name evidence="1" type="ORF">NHX12_018344</name>
</gene>
<reference evidence="1" key="1">
    <citation type="submission" date="2022-07" db="EMBL/GenBank/DDBJ databases">
        <title>Chromosome-level genome of Muraenolepis orangiensis.</title>
        <authorList>
            <person name="Kim J."/>
        </authorList>
    </citation>
    <scope>NUCLEOTIDE SEQUENCE</scope>
    <source>
        <strain evidence="1">KU_S4_2022</strain>
        <tissue evidence="1">Muscle</tissue>
    </source>
</reference>
<evidence type="ECO:0000313" key="1">
    <source>
        <dbReference type="EMBL" id="KAJ3614774.1"/>
    </source>
</evidence>
<comment type="caution">
    <text evidence="1">The sequence shown here is derived from an EMBL/GenBank/DDBJ whole genome shotgun (WGS) entry which is preliminary data.</text>
</comment>
<dbReference type="AlphaFoldDB" id="A0A9Q0EWL2"/>
<dbReference type="Proteomes" id="UP001148018">
    <property type="component" value="Unassembled WGS sequence"/>
</dbReference>
<evidence type="ECO:0000313" key="2">
    <source>
        <dbReference type="Proteomes" id="UP001148018"/>
    </source>
</evidence>
<proteinExistence type="predicted"/>
<protein>
    <submittedName>
        <fullName evidence="1">Uncharacterized protein</fullName>
    </submittedName>
</protein>
<organism evidence="1 2">
    <name type="scientific">Muraenolepis orangiensis</name>
    <name type="common">Patagonian moray cod</name>
    <dbReference type="NCBI Taxonomy" id="630683"/>
    <lineage>
        <taxon>Eukaryota</taxon>
        <taxon>Metazoa</taxon>
        <taxon>Chordata</taxon>
        <taxon>Craniata</taxon>
        <taxon>Vertebrata</taxon>
        <taxon>Euteleostomi</taxon>
        <taxon>Actinopterygii</taxon>
        <taxon>Neopterygii</taxon>
        <taxon>Teleostei</taxon>
        <taxon>Neoteleostei</taxon>
        <taxon>Acanthomorphata</taxon>
        <taxon>Zeiogadaria</taxon>
        <taxon>Gadariae</taxon>
        <taxon>Gadiformes</taxon>
        <taxon>Muraenolepidoidei</taxon>
        <taxon>Muraenolepididae</taxon>
        <taxon>Muraenolepis</taxon>
    </lineage>
</organism>
<sequence length="318" mass="35309">MTMRFRRALEPKDLATTKRNYYNTDVLKISTLEESLATAELFLTSDYTSPVHVEETPAAGQMLMLSTGATRSVSRRLHLFILLLLASSSHVLHAQVISCPCSPSVTLLSVTLECWCFVGQTTDHRLYYGGVHVRPLHYRTTGCTTEESMSDPSITGPQAVLRRSPCQTPPLQDHRLYYGGVHVRLLHYRTTGCTTEESMSDPSITGPQAVLRRSPCQTPPLQDHRLYYGGVHVRPLHYRTTGCTTEESMSDPSIKGKRVTEILLGFITARCLLNAVHMLRGHISHVGDTPLYLFRNNFPAAQASSRKVSTVAQKVGPG</sequence>
<keyword evidence="2" id="KW-1185">Reference proteome</keyword>
<name>A0A9Q0EWL2_9TELE</name>
<dbReference type="EMBL" id="JANIIK010000034">
    <property type="protein sequence ID" value="KAJ3614774.1"/>
    <property type="molecule type" value="Genomic_DNA"/>
</dbReference>